<dbReference type="SUPFAM" id="SSF52540">
    <property type="entry name" value="P-loop containing nucleoside triphosphate hydrolases"/>
    <property type="match status" value="1"/>
</dbReference>
<evidence type="ECO:0000313" key="3">
    <source>
        <dbReference type="EMBL" id="RWA03952.1"/>
    </source>
</evidence>
<evidence type="ECO:0000259" key="2">
    <source>
        <dbReference type="SMART" id="SM00382"/>
    </source>
</evidence>
<name>A0A439CP79_9PEZI</name>
<comment type="caution">
    <text evidence="3">The sequence shown here is derived from an EMBL/GenBank/DDBJ whole genome shotgun (WGS) entry which is preliminary data.</text>
</comment>
<dbReference type="Gene3D" id="3.40.50.300">
    <property type="entry name" value="P-loop containing nucleotide triphosphate hydrolases"/>
    <property type="match status" value="1"/>
</dbReference>
<dbReference type="SMART" id="SM00382">
    <property type="entry name" value="AAA"/>
    <property type="match status" value="1"/>
</dbReference>
<gene>
    <name evidence="3" type="ORF">EKO27_g11154</name>
</gene>
<dbReference type="InterPro" id="IPR003959">
    <property type="entry name" value="ATPase_AAA_core"/>
</dbReference>
<dbReference type="InterPro" id="IPR003593">
    <property type="entry name" value="AAA+_ATPase"/>
</dbReference>
<feature type="compositionally biased region" description="Acidic residues" evidence="1">
    <location>
        <begin position="569"/>
        <end position="581"/>
    </location>
</feature>
<sequence>MLQPNLGSQHTRKPNRKLFSSSIGHLTSTPAATPSRIRIRSPLLLELLEEATGSKSSDSGQATYRLIPYTFLSGEGRTLARLLQRLFKIHLKSTLTIRRELCNCTRPNILFDHLTPQLWKITGYRGGPAILNDNEPTSLIDPVLLKPRKVFGGAAEDAKIPSTYEHSGSNRRERRSRWWKPLLRYHCGRANVPKLPELLLQLDKFKSPEKAESIDARNFVLFPRIASGFVFSSRKWILFEFRFLEDPVWDNSAWAELQLPKGDKRALLAAVRGRYGDGAPTLGIQPGKGVGRIILLQGSSSIGKTFTAEAPAAKLQRPLYSITGSDLGKETSDVERSLNTIFNHGRRWNCIMLLDEADRGRGLSLPAGLVPGHHDTHDNVGSIDSAVIDRCQLRLSLPPLNKVAIKNLWERYCKETRLQRYVSESEAKDLKIKMEPNLSGWWESLYEEKAAADGRTGAEAGRPQAIWSGRETQHMLRSAASLAIYDALKIRARDAEKEAQSVLRTSISRDEIYEAELKRRGAAKLQNGDYIIIETGHLDEARRQWDRFRRSRDEPDSSEGYPICKEVDPDLEYDDGDVTDY</sequence>
<dbReference type="Pfam" id="PF00004">
    <property type="entry name" value="AAA"/>
    <property type="match status" value="1"/>
</dbReference>
<protein>
    <recommendedName>
        <fullName evidence="2">AAA+ ATPase domain-containing protein</fullName>
    </recommendedName>
</protein>
<dbReference type="GO" id="GO:0016887">
    <property type="term" value="F:ATP hydrolysis activity"/>
    <property type="evidence" value="ECO:0007669"/>
    <property type="project" value="InterPro"/>
</dbReference>
<dbReference type="EMBL" id="RYZI01000661">
    <property type="protein sequence ID" value="RWA03952.1"/>
    <property type="molecule type" value="Genomic_DNA"/>
</dbReference>
<reference evidence="3 4" key="1">
    <citation type="submission" date="2018-12" db="EMBL/GenBank/DDBJ databases">
        <title>Draft genome sequence of Xylaria grammica IHI A82.</title>
        <authorList>
            <person name="Buettner E."/>
            <person name="Kellner H."/>
        </authorList>
    </citation>
    <scope>NUCLEOTIDE SEQUENCE [LARGE SCALE GENOMIC DNA]</scope>
    <source>
        <strain evidence="3 4">IHI A82</strain>
    </source>
</reference>
<feature type="region of interest" description="Disordered" evidence="1">
    <location>
        <begin position="549"/>
        <end position="581"/>
    </location>
</feature>
<dbReference type="PANTHER" id="PTHR46411:SF3">
    <property type="entry name" value="AAA+ ATPASE DOMAIN-CONTAINING PROTEIN"/>
    <property type="match status" value="1"/>
</dbReference>
<proteinExistence type="predicted"/>
<dbReference type="AlphaFoldDB" id="A0A439CP79"/>
<accession>A0A439CP79</accession>
<feature type="domain" description="AAA+ ATPase" evidence="2">
    <location>
        <begin position="290"/>
        <end position="399"/>
    </location>
</feature>
<organism evidence="3 4">
    <name type="scientific">Xylaria grammica</name>
    <dbReference type="NCBI Taxonomy" id="363999"/>
    <lineage>
        <taxon>Eukaryota</taxon>
        <taxon>Fungi</taxon>
        <taxon>Dikarya</taxon>
        <taxon>Ascomycota</taxon>
        <taxon>Pezizomycotina</taxon>
        <taxon>Sordariomycetes</taxon>
        <taxon>Xylariomycetidae</taxon>
        <taxon>Xylariales</taxon>
        <taxon>Xylariaceae</taxon>
        <taxon>Xylaria</taxon>
    </lineage>
</organism>
<dbReference type="GO" id="GO:0005524">
    <property type="term" value="F:ATP binding"/>
    <property type="evidence" value="ECO:0007669"/>
    <property type="project" value="InterPro"/>
</dbReference>
<evidence type="ECO:0000256" key="1">
    <source>
        <dbReference type="SAM" id="MobiDB-lite"/>
    </source>
</evidence>
<dbReference type="InterPro" id="IPR027417">
    <property type="entry name" value="P-loop_NTPase"/>
</dbReference>
<dbReference type="Proteomes" id="UP000286045">
    <property type="component" value="Unassembled WGS sequence"/>
</dbReference>
<dbReference type="PANTHER" id="PTHR46411">
    <property type="entry name" value="FAMILY ATPASE, PUTATIVE-RELATED"/>
    <property type="match status" value="1"/>
</dbReference>
<evidence type="ECO:0000313" key="4">
    <source>
        <dbReference type="Proteomes" id="UP000286045"/>
    </source>
</evidence>
<keyword evidence="4" id="KW-1185">Reference proteome</keyword>